<feature type="domain" description="Mechanosensitive ion channel MscS" evidence="8">
    <location>
        <begin position="129"/>
        <end position="195"/>
    </location>
</feature>
<feature type="transmembrane region" description="Helical" evidence="7">
    <location>
        <begin position="41"/>
        <end position="59"/>
    </location>
</feature>
<dbReference type="InterPro" id="IPR011014">
    <property type="entry name" value="MscS_channel_TM-2"/>
</dbReference>
<dbReference type="Proteomes" id="UP000377798">
    <property type="component" value="Unassembled WGS sequence"/>
</dbReference>
<dbReference type="Pfam" id="PF00924">
    <property type="entry name" value="MS_channel_2nd"/>
    <property type="match status" value="1"/>
</dbReference>
<evidence type="ECO:0000256" key="4">
    <source>
        <dbReference type="ARBA" id="ARBA00022692"/>
    </source>
</evidence>
<evidence type="ECO:0000256" key="7">
    <source>
        <dbReference type="SAM" id="Phobius"/>
    </source>
</evidence>
<evidence type="ECO:0000259" key="8">
    <source>
        <dbReference type="Pfam" id="PF00924"/>
    </source>
</evidence>
<dbReference type="SUPFAM" id="SSF82689">
    <property type="entry name" value="Mechanosensitive channel protein MscS (YggB), C-terminal domain"/>
    <property type="match status" value="1"/>
</dbReference>
<evidence type="ECO:0000256" key="5">
    <source>
        <dbReference type="ARBA" id="ARBA00022989"/>
    </source>
</evidence>
<organism evidence="9 10">
    <name type="scientific">Urinicoccus massiliensis</name>
    <dbReference type="NCBI Taxonomy" id="1723382"/>
    <lineage>
        <taxon>Bacteria</taxon>
        <taxon>Bacillati</taxon>
        <taxon>Bacillota</taxon>
        <taxon>Tissierellia</taxon>
        <taxon>Tissierellales</taxon>
        <taxon>Peptoniphilaceae</taxon>
        <taxon>Urinicoccus</taxon>
    </lineage>
</organism>
<comment type="subcellular location">
    <subcellularLocation>
        <location evidence="1">Cell membrane</location>
        <topology evidence="1">Multi-pass membrane protein</topology>
    </subcellularLocation>
</comment>
<dbReference type="AlphaFoldDB" id="A0A8H2QTQ2"/>
<dbReference type="InterPro" id="IPR010920">
    <property type="entry name" value="LSM_dom_sf"/>
</dbReference>
<dbReference type="PANTHER" id="PTHR30221">
    <property type="entry name" value="SMALL-CONDUCTANCE MECHANOSENSITIVE CHANNEL"/>
    <property type="match status" value="1"/>
</dbReference>
<keyword evidence="6 7" id="KW-0472">Membrane</keyword>
<feature type="transmembrane region" description="Helical" evidence="7">
    <location>
        <begin position="107"/>
        <end position="125"/>
    </location>
</feature>
<name>A0A8H2QTQ2_9FIRM</name>
<comment type="caution">
    <text evidence="9">The sequence shown here is derived from an EMBL/GenBank/DDBJ whole genome shotgun (WGS) entry which is preliminary data.</text>
</comment>
<dbReference type="Gene3D" id="3.30.70.100">
    <property type="match status" value="1"/>
</dbReference>
<dbReference type="InterPro" id="IPR011066">
    <property type="entry name" value="MscS_channel_C_sf"/>
</dbReference>
<dbReference type="GO" id="GO:0005886">
    <property type="term" value="C:plasma membrane"/>
    <property type="evidence" value="ECO:0007669"/>
    <property type="project" value="UniProtKB-SubCell"/>
</dbReference>
<sequence length="304" mass="33667">MKYGLNLLGAALNTANLEEEAEKIEEITKPSFWANIDWHRLAKPLALGLVIFIVGFYLIRLVTHLLAKIMKQQGVNKALSHFLLVGVKGVLYFFLVTIVAGNLGLKTTSLVALIGTFGIAIGLALQGNLADLASGILLVVLKPYQVGDFVSIRDLDGLYRVFEIRLFQTVLLDARGFHHIFPNKTMMSSVLANLSQEPLVGAQARLTVDLDEDIDRVIEVASRAMDGLDCLNHSRDYGIFLDEVLDYGMVFVFRGFSRDVDYAGACSDIAVAVKKAFDREGIRLAHKIVRIEERKDGEKSGERE</sequence>
<dbReference type="Gene3D" id="2.30.30.60">
    <property type="match status" value="1"/>
</dbReference>
<evidence type="ECO:0000313" key="10">
    <source>
        <dbReference type="Proteomes" id="UP000377798"/>
    </source>
</evidence>
<protein>
    <submittedName>
        <fullName evidence="9">Small-conductance mechanosensitive channel</fullName>
    </submittedName>
</protein>
<dbReference type="EMBL" id="CAACYI010000001">
    <property type="protein sequence ID" value="VFB17140.1"/>
    <property type="molecule type" value="Genomic_DNA"/>
</dbReference>
<evidence type="ECO:0000256" key="3">
    <source>
        <dbReference type="ARBA" id="ARBA00022475"/>
    </source>
</evidence>
<evidence type="ECO:0000256" key="1">
    <source>
        <dbReference type="ARBA" id="ARBA00004651"/>
    </source>
</evidence>
<reference evidence="9 10" key="1">
    <citation type="submission" date="2019-02" db="EMBL/GenBank/DDBJ databases">
        <authorList>
            <consortium name="Pathogen Informatics"/>
        </authorList>
    </citation>
    <scope>NUCLEOTIDE SEQUENCE [LARGE SCALE GENOMIC DNA]</scope>
    <source>
        <strain evidence="9 10">3012STDY7089603</strain>
    </source>
</reference>
<comment type="similarity">
    <text evidence="2">Belongs to the MscS (TC 1.A.23) family.</text>
</comment>
<dbReference type="GO" id="GO:0008381">
    <property type="term" value="F:mechanosensitive monoatomic ion channel activity"/>
    <property type="evidence" value="ECO:0007669"/>
    <property type="project" value="InterPro"/>
</dbReference>
<accession>A0A8H2QTQ2</accession>
<keyword evidence="4 7" id="KW-0812">Transmembrane</keyword>
<feature type="transmembrane region" description="Helical" evidence="7">
    <location>
        <begin position="79"/>
        <end position="101"/>
    </location>
</feature>
<gene>
    <name evidence="9" type="primary">mscS</name>
    <name evidence="9" type="ORF">NCTC13150_01725</name>
</gene>
<evidence type="ECO:0000256" key="2">
    <source>
        <dbReference type="ARBA" id="ARBA00008017"/>
    </source>
</evidence>
<dbReference type="Gene3D" id="1.10.287.1260">
    <property type="match status" value="1"/>
</dbReference>
<proteinExistence type="inferred from homology"/>
<dbReference type="PANTHER" id="PTHR30221:SF1">
    <property type="entry name" value="SMALL-CONDUCTANCE MECHANOSENSITIVE CHANNEL"/>
    <property type="match status" value="1"/>
</dbReference>
<dbReference type="InterPro" id="IPR045275">
    <property type="entry name" value="MscS_archaea/bacteria_type"/>
</dbReference>
<keyword evidence="10" id="KW-1185">Reference proteome</keyword>
<keyword evidence="5 7" id="KW-1133">Transmembrane helix</keyword>
<evidence type="ECO:0000313" key="9">
    <source>
        <dbReference type="EMBL" id="VFB17140.1"/>
    </source>
</evidence>
<keyword evidence="3" id="KW-1003">Cell membrane</keyword>
<dbReference type="SUPFAM" id="SSF82861">
    <property type="entry name" value="Mechanosensitive channel protein MscS (YggB), transmembrane region"/>
    <property type="match status" value="1"/>
</dbReference>
<dbReference type="RefSeq" id="WP_072469970.1">
    <property type="nucleotide sequence ID" value="NZ_CAACYI010000001.1"/>
</dbReference>
<evidence type="ECO:0000256" key="6">
    <source>
        <dbReference type="ARBA" id="ARBA00023136"/>
    </source>
</evidence>
<dbReference type="SUPFAM" id="SSF50182">
    <property type="entry name" value="Sm-like ribonucleoproteins"/>
    <property type="match status" value="1"/>
</dbReference>
<dbReference type="InterPro" id="IPR023408">
    <property type="entry name" value="MscS_beta-dom_sf"/>
</dbReference>
<dbReference type="InterPro" id="IPR006685">
    <property type="entry name" value="MscS_channel_2nd"/>
</dbReference>